<dbReference type="GO" id="GO:0016423">
    <property type="term" value="F:tRNA (guanine) methyltransferase activity"/>
    <property type="evidence" value="ECO:0007669"/>
    <property type="project" value="TreeGrafter"/>
</dbReference>
<dbReference type="EMBL" id="CAIIXF020000008">
    <property type="protein sequence ID" value="CAH1792156.1"/>
    <property type="molecule type" value="Genomic_DNA"/>
</dbReference>
<dbReference type="PANTHER" id="PTHR12029">
    <property type="entry name" value="RNA METHYLTRANSFERASE"/>
    <property type="match status" value="1"/>
</dbReference>
<dbReference type="Proteomes" id="UP000749559">
    <property type="component" value="Unassembled WGS sequence"/>
</dbReference>
<feature type="domain" description="TARBP1" evidence="1">
    <location>
        <begin position="271"/>
        <end position="352"/>
    </location>
</feature>
<evidence type="ECO:0000313" key="3">
    <source>
        <dbReference type="Proteomes" id="UP000749559"/>
    </source>
</evidence>
<organism evidence="2 3">
    <name type="scientific">Owenia fusiformis</name>
    <name type="common">Polychaete worm</name>
    <dbReference type="NCBI Taxonomy" id="6347"/>
    <lineage>
        <taxon>Eukaryota</taxon>
        <taxon>Metazoa</taxon>
        <taxon>Spiralia</taxon>
        <taxon>Lophotrochozoa</taxon>
        <taxon>Annelida</taxon>
        <taxon>Polychaeta</taxon>
        <taxon>Sedentaria</taxon>
        <taxon>Canalipalpata</taxon>
        <taxon>Sabellida</taxon>
        <taxon>Oweniida</taxon>
        <taxon>Oweniidae</taxon>
        <taxon>Owenia</taxon>
    </lineage>
</organism>
<protein>
    <recommendedName>
        <fullName evidence="1">TARBP1 domain-containing protein</fullName>
    </recommendedName>
</protein>
<comment type="caution">
    <text evidence="2">The sequence shown here is derived from an EMBL/GenBank/DDBJ whole genome shotgun (WGS) entry which is preliminary data.</text>
</comment>
<dbReference type="InterPro" id="IPR045330">
    <property type="entry name" value="TRM3/TARBP1"/>
</dbReference>
<dbReference type="Pfam" id="PF25050">
    <property type="entry name" value="TARBP1"/>
    <property type="match status" value="1"/>
</dbReference>
<dbReference type="InterPro" id="IPR016024">
    <property type="entry name" value="ARM-type_fold"/>
</dbReference>
<dbReference type="InterPro" id="IPR056921">
    <property type="entry name" value="TARBP1_dom"/>
</dbReference>
<dbReference type="SUPFAM" id="SSF48371">
    <property type="entry name" value="ARM repeat"/>
    <property type="match status" value="1"/>
</dbReference>
<name>A0A8J1U3R2_OWEFU</name>
<proteinExistence type="predicted"/>
<sequence length="1318" mass="150851">MEPVKLLLKRLDKTDAYPELIKDSLTTLRRLEISNRDDLVEVNKTLQFLTLILNGSANVDQSISKDVIDQIIFILSNIKQDNDEDDMTEIWININALFANCVEFSTNEQQEHFQEFGLTNLRLFNKESSRKVVNSQNMSIFGTLDLMSHLLKCNFNWSTKSTWINEIFEQIIISLQITEDAFCGKILTMVFPAVLDLSNSEISTSLERVWDIIKETYVQGDSGIQRAYMLLCGLSDRYLPIDGKPIFEIRHQKKFWEIIQYGISHKNPLSRKRSMYLLKRMVDTCEHQKQNLTFAFGPDNVPIFQWSKKDGEKLSSIWEDYFLLMETLDEKQTHVIRPVMPRFENLVNASCATTIGTTFHTSWLCTIIKRASIHESANILRWAVQSLFDIDLKLCPMLEQGCDKFFCGELVKILTDSSLYARSFEGCLGSIPPLAKSLGTFLTNCHDVIEPLKRTQFFESFINGVARESWGGPTFLYVSQALAELPKSGLLGAGSIGNLREIVIRLFSSMNTYLRGATQVFVTRTVLNLIDMMQVSIHDVSQFLAVLRTDECIQRPLLLWMECSQWLLDASGSNYVNWSAADVRDYLQSSLKDLLFVQLTDDGDSQVLKSQSSLVIARFLLMYHDAMSIPSINKSSVISKDQQMNNDHLDYNERTNGIQAIFHPVIDVLNQMNSNAYMPSVKVDRALQFMLMIYEEAGPVGLDDPVLEMMRHLLKPHSGEVLVFLQRRIHELDQMHQVELIKLYSEVLAMLYKLDLMGDISVDNLLSLCLTLLAVTPAEVTMETQMQKLSAICFTKTLYKEIIQQKDRGNSIHVILNITQNVEKLNITSSFERPNTGEDDISHNAWGKIASEYITSQWDCVQVYLAQQNGSGKDLGDSNSLDLMNSCIEALNVCQAEGATVIFNCLKHLVSQVVHADQDLCQRVIKISWNKVIEEAKSLEFWGLWKAYLNLVFQEATLKPNVEAPIVQYLLKQSAEIVSLGEDRGGQVNIFILHLSKIWQQNWDIAAKFTDFMIECATFGKMSKRCAWYYLDAFAYIDGLGVDFPANQLQKNYLKSNGHVRCCIVTYFNTLDLNNNNDVALARSLIASIIAKQLALTKVPSFRNFPNSMPHRLKQRLISALLVLEPFMDLAEVERHWATILELLLHEKIPSVRCMVEWFTVRLINRCPSFIPKLWDELRYREEKRSACICSLLSITSQLGTLQPDHNTQELFFLEAIPHILPWCLSHHFNIRVFSQSVMMKTWLYCKDKGLKNVLDKHNVVECCLDINSGSGHAAKSTLKLMENFFFCVFHPLRDHSLQSIFHTIPRLNGVTDEEWIH</sequence>
<evidence type="ECO:0000259" key="1">
    <source>
        <dbReference type="Pfam" id="PF25050"/>
    </source>
</evidence>
<dbReference type="PANTHER" id="PTHR12029:SF11">
    <property type="entry name" value="METHYLTRANSFERASE TARBP1-RELATED"/>
    <property type="match status" value="1"/>
</dbReference>
<gene>
    <name evidence="2" type="ORF">OFUS_LOCUS17169</name>
</gene>
<dbReference type="OrthoDB" id="241340at2759"/>
<keyword evidence="3" id="KW-1185">Reference proteome</keyword>
<reference evidence="2" key="1">
    <citation type="submission" date="2022-03" db="EMBL/GenBank/DDBJ databases">
        <authorList>
            <person name="Martin C."/>
        </authorList>
    </citation>
    <scope>NUCLEOTIDE SEQUENCE</scope>
</reference>
<evidence type="ECO:0000313" key="2">
    <source>
        <dbReference type="EMBL" id="CAH1792156.1"/>
    </source>
</evidence>
<accession>A0A8J1U3R2</accession>
<feature type="non-terminal residue" evidence="2">
    <location>
        <position position="1"/>
    </location>
</feature>
<dbReference type="GO" id="GO:0030488">
    <property type="term" value="P:tRNA methylation"/>
    <property type="evidence" value="ECO:0007669"/>
    <property type="project" value="TreeGrafter"/>
</dbReference>